<protein>
    <submittedName>
        <fullName evidence="2">Uncharacterized protein</fullName>
    </submittedName>
</protein>
<sequence length="73" mass="7993">MLSGSFAKLWNIAVFSVGLGWLILVYIIWESGQLVAAIDRQIYLVVILAGFLLIYAGGFLIEGLHLKKNKGAV</sequence>
<dbReference type="Proteomes" id="UP000095185">
    <property type="component" value="Chromosome"/>
</dbReference>
<dbReference type="KEGG" id="clz:BIU88_11015"/>
<proteinExistence type="predicted"/>
<accession>A0A1D8D8R2</accession>
<feature type="transmembrane region" description="Helical" evidence="1">
    <location>
        <begin position="9"/>
        <end position="29"/>
    </location>
</feature>
<reference evidence="2" key="1">
    <citation type="submission" date="2016-09" db="EMBL/GenBank/DDBJ databases">
        <title>Genome sequence of Chlorobaculum limnaeum.</title>
        <authorList>
            <person name="Liu Z."/>
            <person name="Tank M."/>
            <person name="Bryant D.A."/>
        </authorList>
    </citation>
    <scope>NUCLEOTIDE SEQUENCE [LARGE SCALE GENOMIC DNA]</scope>
    <source>
        <strain evidence="2">DSM 1677</strain>
    </source>
</reference>
<dbReference type="STRING" id="274537.BIU88_11015"/>
<gene>
    <name evidence="2" type="ORF">BIU88_11015</name>
</gene>
<evidence type="ECO:0000313" key="2">
    <source>
        <dbReference type="EMBL" id="AOS84618.1"/>
    </source>
</evidence>
<evidence type="ECO:0000313" key="3">
    <source>
        <dbReference type="Proteomes" id="UP000095185"/>
    </source>
</evidence>
<evidence type="ECO:0000256" key="1">
    <source>
        <dbReference type="SAM" id="Phobius"/>
    </source>
</evidence>
<keyword evidence="1" id="KW-0812">Transmembrane</keyword>
<feature type="transmembrane region" description="Helical" evidence="1">
    <location>
        <begin position="41"/>
        <end position="61"/>
    </location>
</feature>
<dbReference type="AlphaFoldDB" id="A0A1D8D8R2"/>
<keyword evidence="3" id="KW-1185">Reference proteome</keyword>
<name>A0A1D8D8R2_CHLLM</name>
<keyword evidence="1" id="KW-0472">Membrane</keyword>
<organism evidence="2 3">
    <name type="scientific">Chlorobaculum limnaeum</name>
    <dbReference type="NCBI Taxonomy" id="274537"/>
    <lineage>
        <taxon>Bacteria</taxon>
        <taxon>Pseudomonadati</taxon>
        <taxon>Chlorobiota</taxon>
        <taxon>Chlorobiia</taxon>
        <taxon>Chlorobiales</taxon>
        <taxon>Chlorobiaceae</taxon>
        <taxon>Chlorobaculum</taxon>
    </lineage>
</organism>
<keyword evidence="1" id="KW-1133">Transmembrane helix</keyword>
<dbReference type="EMBL" id="CP017305">
    <property type="protein sequence ID" value="AOS84618.1"/>
    <property type="molecule type" value="Genomic_DNA"/>
</dbReference>